<evidence type="ECO:0000256" key="1">
    <source>
        <dbReference type="SAM" id="SignalP"/>
    </source>
</evidence>
<reference evidence="3" key="1">
    <citation type="submission" date="2011-07" db="EMBL/GenBank/DDBJ databases">
        <authorList>
            <consortium name="Caenorhabditis brenneri Sequencing and Analysis Consortium"/>
            <person name="Wilson R.K."/>
        </authorList>
    </citation>
    <scope>NUCLEOTIDE SEQUENCE [LARGE SCALE GENOMIC DNA]</scope>
    <source>
        <strain evidence="3">PB2801</strain>
    </source>
</reference>
<name>G0MPM5_CAEBE</name>
<protein>
    <submittedName>
        <fullName evidence="2">Uncharacterized protein</fullName>
    </submittedName>
</protein>
<feature type="chain" id="PRO_5003403605" evidence="1">
    <location>
        <begin position="20"/>
        <end position="141"/>
    </location>
</feature>
<feature type="signal peptide" evidence="1">
    <location>
        <begin position="1"/>
        <end position="19"/>
    </location>
</feature>
<dbReference type="InParanoid" id="G0MPM5"/>
<sequence>MACRFTVIGALLTVSFVLSSPIDSIKAHVSGDIICSKPSFQYKMVVLGRYSSHDPRFPDHIQEFGYSSSPQYSLDFAVSGSDGDDGPNYEIYLAFTHNCSDSGDWLKYENKVGVMNKGHSTVRNHTINLTNASGELTNAGW</sequence>
<dbReference type="Proteomes" id="UP000008068">
    <property type="component" value="Unassembled WGS sequence"/>
</dbReference>
<accession>G0MPM5</accession>
<dbReference type="EMBL" id="GL379805">
    <property type="protein sequence ID" value="EGT39888.1"/>
    <property type="molecule type" value="Genomic_DNA"/>
</dbReference>
<keyword evidence="3" id="KW-1185">Reference proteome</keyword>
<keyword evidence="1" id="KW-0732">Signal</keyword>
<dbReference type="AlphaFoldDB" id="G0MPM5"/>
<evidence type="ECO:0000313" key="3">
    <source>
        <dbReference type="Proteomes" id="UP000008068"/>
    </source>
</evidence>
<proteinExistence type="predicted"/>
<evidence type="ECO:0000313" key="2">
    <source>
        <dbReference type="EMBL" id="EGT39888.1"/>
    </source>
</evidence>
<organism evidence="3">
    <name type="scientific">Caenorhabditis brenneri</name>
    <name type="common">Nematode worm</name>
    <dbReference type="NCBI Taxonomy" id="135651"/>
    <lineage>
        <taxon>Eukaryota</taxon>
        <taxon>Metazoa</taxon>
        <taxon>Ecdysozoa</taxon>
        <taxon>Nematoda</taxon>
        <taxon>Chromadorea</taxon>
        <taxon>Rhabditida</taxon>
        <taxon>Rhabditina</taxon>
        <taxon>Rhabditomorpha</taxon>
        <taxon>Rhabditoidea</taxon>
        <taxon>Rhabditidae</taxon>
        <taxon>Peloderinae</taxon>
        <taxon>Caenorhabditis</taxon>
    </lineage>
</organism>
<gene>
    <name evidence="2" type="ORF">CAEBREN_04392</name>
</gene>
<dbReference type="HOGENOM" id="CLU_1827003_0_0_1"/>